<sequence length="180" mass="20360">MYLEEKFLVCSEEKIPSAIHKNIFHKPQTMCILSSGDGRLLTRSEFNDLFSWFGGYRANILSIRSLIVSLLSIPRCVYMMKKLCEIIALLEKFLRKFISDRSTSADVRLGIKQIKRKLSIKQTNRASLKKAFPKVGVRTNPAVLMTDNHTSPPFLVRQTAAATPKASATNKEKKKNTNPS</sequence>
<feature type="region of interest" description="Disordered" evidence="1">
    <location>
        <begin position="159"/>
        <end position="180"/>
    </location>
</feature>
<organism evidence="2 3">
    <name type="scientific">Caerostris darwini</name>
    <dbReference type="NCBI Taxonomy" id="1538125"/>
    <lineage>
        <taxon>Eukaryota</taxon>
        <taxon>Metazoa</taxon>
        <taxon>Ecdysozoa</taxon>
        <taxon>Arthropoda</taxon>
        <taxon>Chelicerata</taxon>
        <taxon>Arachnida</taxon>
        <taxon>Araneae</taxon>
        <taxon>Araneomorphae</taxon>
        <taxon>Entelegynae</taxon>
        <taxon>Araneoidea</taxon>
        <taxon>Araneidae</taxon>
        <taxon>Caerostris</taxon>
    </lineage>
</organism>
<name>A0AAV4P6X1_9ARAC</name>
<evidence type="ECO:0000313" key="3">
    <source>
        <dbReference type="Proteomes" id="UP001054837"/>
    </source>
</evidence>
<reference evidence="2 3" key="1">
    <citation type="submission" date="2021-06" db="EMBL/GenBank/DDBJ databases">
        <title>Caerostris darwini draft genome.</title>
        <authorList>
            <person name="Kono N."/>
            <person name="Arakawa K."/>
        </authorList>
    </citation>
    <scope>NUCLEOTIDE SEQUENCE [LARGE SCALE GENOMIC DNA]</scope>
</reference>
<dbReference type="AlphaFoldDB" id="A0AAV4P6X1"/>
<evidence type="ECO:0000256" key="1">
    <source>
        <dbReference type="SAM" id="MobiDB-lite"/>
    </source>
</evidence>
<comment type="caution">
    <text evidence="2">The sequence shown here is derived from an EMBL/GenBank/DDBJ whole genome shotgun (WGS) entry which is preliminary data.</text>
</comment>
<keyword evidence="3" id="KW-1185">Reference proteome</keyword>
<proteinExistence type="predicted"/>
<protein>
    <recommendedName>
        <fullName evidence="4">LAGLIDADG homing endonuclease</fullName>
    </recommendedName>
</protein>
<dbReference type="Proteomes" id="UP001054837">
    <property type="component" value="Unassembled WGS sequence"/>
</dbReference>
<dbReference type="EMBL" id="BPLQ01002337">
    <property type="protein sequence ID" value="GIX91700.1"/>
    <property type="molecule type" value="Genomic_DNA"/>
</dbReference>
<evidence type="ECO:0008006" key="4">
    <source>
        <dbReference type="Google" id="ProtNLM"/>
    </source>
</evidence>
<accession>A0AAV4P6X1</accession>
<evidence type="ECO:0000313" key="2">
    <source>
        <dbReference type="EMBL" id="GIX91700.1"/>
    </source>
</evidence>
<gene>
    <name evidence="2" type="ORF">CDAR_4741</name>
</gene>